<dbReference type="RefSeq" id="WP_077551689.1">
    <property type="nucleotide sequence ID" value="NZ_MLHO01000058.1"/>
</dbReference>
<proteinExistence type="predicted"/>
<protein>
    <submittedName>
        <fullName evidence="1">Uncharacterized protein</fullName>
    </submittedName>
</protein>
<gene>
    <name evidence="1" type="ORF">BKK55_10710</name>
</gene>
<dbReference type="STRING" id="1908266.BKK55_10710"/>
<evidence type="ECO:0000313" key="1">
    <source>
        <dbReference type="EMBL" id="OOF53862.1"/>
    </source>
</evidence>
<organism evidence="1 2">
    <name type="scientific">Rodentibacter genomosp. 2</name>
    <dbReference type="NCBI Taxonomy" id="1908266"/>
    <lineage>
        <taxon>Bacteria</taxon>
        <taxon>Pseudomonadati</taxon>
        <taxon>Pseudomonadota</taxon>
        <taxon>Gammaproteobacteria</taxon>
        <taxon>Pasteurellales</taxon>
        <taxon>Pasteurellaceae</taxon>
        <taxon>Rodentibacter</taxon>
    </lineage>
</organism>
<name>A0A1V3JBH3_9PAST</name>
<dbReference type="Proteomes" id="UP000188541">
    <property type="component" value="Unassembled WGS sequence"/>
</dbReference>
<dbReference type="AlphaFoldDB" id="A0A1V3JBH3"/>
<accession>A0A1V3JBH3</accession>
<comment type="caution">
    <text evidence="1">The sequence shown here is derived from an EMBL/GenBank/DDBJ whole genome shotgun (WGS) entry which is preliminary data.</text>
</comment>
<dbReference type="OrthoDB" id="5679173at2"/>
<sequence>MAKKSYDWVAIKVQFINSSLTVQEFADKFGIPYGTLKKQATQGKWLDERSAIGAETIRKSNEISTDIRAYQLTELENEHIKLAQKAQSKLHYMLDTVENANQVSVVSTAMVNLQKVYRLALGASTENQATQEVSDFNKWLEDIKDEQGRNSK</sequence>
<evidence type="ECO:0000313" key="2">
    <source>
        <dbReference type="Proteomes" id="UP000188541"/>
    </source>
</evidence>
<dbReference type="EMBL" id="MLHO01000058">
    <property type="protein sequence ID" value="OOF53862.1"/>
    <property type="molecule type" value="Genomic_DNA"/>
</dbReference>
<keyword evidence="2" id="KW-1185">Reference proteome</keyword>
<reference evidence="1 2" key="1">
    <citation type="submission" date="2016-10" db="EMBL/GenBank/DDBJ databases">
        <title>Rodentibacter gen. nov. and new species.</title>
        <authorList>
            <person name="Christensen H."/>
        </authorList>
    </citation>
    <scope>NUCLEOTIDE SEQUENCE [LARGE SCALE GENOMIC DNA]</scope>
    <source>
        <strain evidence="1 2">1996246016</strain>
    </source>
</reference>